<evidence type="ECO:0000313" key="5">
    <source>
        <dbReference type="EMBL" id="KRK37678.1"/>
    </source>
</evidence>
<dbReference type="Gene3D" id="3.40.605.10">
    <property type="entry name" value="Aldehyde Dehydrogenase, Chain A, domain 1"/>
    <property type="match status" value="1"/>
</dbReference>
<dbReference type="AlphaFoldDB" id="A0A0R1GUL0"/>
<dbReference type="SUPFAM" id="SSF53720">
    <property type="entry name" value="ALDH-like"/>
    <property type="match status" value="1"/>
</dbReference>
<evidence type="ECO:0000256" key="1">
    <source>
        <dbReference type="ARBA" id="ARBA00009986"/>
    </source>
</evidence>
<sequence length="481" mass="52483">MNDPVRRTTIMAYQTTNPYTNEVVKTYADATPEYVEESLAKAQALYKKWRNDPVATRIPVLRKLAQLFRDETDSLAKVLTIDMGKLFVEAQGEVLLCAQIAEYYADHAEEFLQPRTINTIAGDAQIEDHPLGVLMAVEPWNFPYYQMMRIFAPNFAVGDPIVFKHAAITPASALAFEDAVRRAGAPDGALTNLFLSYDQVSQVVADKRVQGVALTGSERGGVAVAEVAGKYLKKNTMELGGTDAFIVAHDANMADVTAIAPRARLYNAGQVCTSSKRFIVTENNYDELLAALKDAFSSVKMGDPMDPATTLAPMNSKKAKEHLQAQVDMALDGGATAYYVHEPIDDEGQFFMPTILTDITKDNPAYGKEMFGPVAQVYKVKDDAEAVALANDSDYGLGGIVFAGSAEYGAELASQVETGMVFVNTFFSSLPELEFGGVKKSGFGRELGQTGISSFVNQELVVKRERPNENEFGGLVLPHKF</sequence>
<reference evidence="5 6" key="1">
    <citation type="journal article" date="2015" name="Genome Announc.">
        <title>Expanding the biotechnology potential of lactobacilli through comparative genomics of 213 strains and associated genera.</title>
        <authorList>
            <person name="Sun Z."/>
            <person name="Harris H.M."/>
            <person name="McCann A."/>
            <person name="Guo C."/>
            <person name="Argimon S."/>
            <person name="Zhang W."/>
            <person name="Yang X."/>
            <person name="Jeffery I.B."/>
            <person name="Cooney J.C."/>
            <person name="Kagawa T.F."/>
            <person name="Liu W."/>
            <person name="Song Y."/>
            <person name="Salvetti E."/>
            <person name="Wrobel A."/>
            <person name="Rasinkangas P."/>
            <person name="Parkhill J."/>
            <person name="Rea M.C."/>
            <person name="O'Sullivan O."/>
            <person name="Ritari J."/>
            <person name="Douillard F.P."/>
            <person name="Paul Ross R."/>
            <person name="Yang R."/>
            <person name="Briner A.E."/>
            <person name="Felis G.E."/>
            <person name="de Vos W.M."/>
            <person name="Barrangou R."/>
            <person name="Klaenhammer T.R."/>
            <person name="Caufield P.W."/>
            <person name="Cui Y."/>
            <person name="Zhang H."/>
            <person name="O'Toole P.W."/>
        </authorList>
    </citation>
    <scope>NUCLEOTIDE SEQUENCE [LARGE SCALE GENOMIC DNA]</scope>
    <source>
        <strain evidence="5 6">ATCC 53295</strain>
    </source>
</reference>
<dbReference type="PATRIC" id="fig|1267003.4.peg.2416"/>
<gene>
    <name evidence="5" type="ORF">FD07_GL002286</name>
</gene>
<organism evidence="5 6">
    <name type="scientific">Levilactobacillus parabrevis ATCC 53295</name>
    <dbReference type="NCBI Taxonomy" id="1267003"/>
    <lineage>
        <taxon>Bacteria</taxon>
        <taxon>Bacillati</taxon>
        <taxon>Bacillota</taxon>
        <taxon>Bacilli</taxon>
        <taxon>Lactobacillales</taxon>
        <taxon>Lactobacillaceae</taxon>
        <taxon>Levilactobacillus</taxon>
    </lineage>
</organism>
<feature type="domain" description="Aldehyde dehydrogenase" evidence="4">
    <location>
        <begin position="13"/>
        <end position="458"/>
    </location>
</feature>
<dbReference type="STRING" id="357278.IV61_GL002275"/>
<keyword evidence="6" id="KW-1185">Reference proteome</keyword>
<evidence type="ECO:0000256" key="3">
    <source>
        <dbReference type="ARBA" id="ARBA00023002"/>
    </source>
</evidence>
<dbReference type="FunFam" id="3.40.605.10:FF:000012">
    <property type="entry name" value="NAD-dependent succinate-semialdehyde dehydrogenase"/>
    <property type="match status" value="1"/>
</dbReference>
<proteinExistence type="inferred from homology"/>
<dbReference type="InterPro" id="IPR016162">
    <property type="entry name" value="Ald_DH_N"/>
</dbReference>
<keyword evidence="2" id="KW-0521">NADP</keyword>
<dbReference type="CDD" id="cd07100">
    <property type="entry name" value="ALDH_SSADH1_GabD1"/>
    <property type="match status" value="1"/>
</dbReference>
<comment type="similarity">
    <text evidence="1">Belongs to the aldehyde dehydrogenase family.</text>
</comment>
<dbReference type="GO" id="GO:0004777">
    <property type="term" value="F:succinate-semialdehyde dehydrogenase (NAD+) activity"/>
    <property type="evidence" value="ECO:0007669"/>
    <property type="project" value="TreeGrafter"/>
</dbReference>
<evidence type="ECO:0000256" key="2">
    <source>
        <dbReference type="ARBA" id="ARBA00022857"/>
    </source>
</evidence>
<dbReference type="Gene3D" id="3.40.309.10">
    <property type="entry name" value="Aldehyde Dehydrogenase, Chain A, domain 2"/>
    <property type="match status" value="1"/>
</dbReference>
<protein>
    <submittedName>
        <fullName evidence="5">NAD-dependent aldehyde dehydrogenase</fullName>
    </submittedName>
</protein>
<evidence type="ECO:0000259" key="4">
    <source>
        <dbReference type="Pfam" id="PF00171"/>
    </source>
</evidence>
<dbReference type="Proteomes" id="UP000051176">
    <property type="component" value="Unassembled WGS sequence"/>
</dbReference>
<dbReference type="InterPro" id="IPR044148">
    <property type="entry name" value="ALDH_GabD1-like"/>
</dbReference>
<dbReference type="InterPro" id="IPR016163">
    <property type="entry name" value="Ald_DH_C"/>
</dbReference>
<name>A0A0R1GUL0_9LACO</name>
<keyword evidence="3" id="KW-0560">Oxidoreductase</keyword>
<dbReference type="PANTHER" id="PTHR43217:SF2">
    <property type="entry name" value="SUCCINATE-SEMIALDEHYDE DEHYDROGENASE [NADP(+)]"/>
    <property type="match status" value="1"/>
</dbReference>
<comment type="caution">
    <text evidence="5">The sequence shown here is derived from an EMBL/GenBank/DDBJ whole genome shotgun (WGS) entry which is preliminary data.</text>
</comment>
<dbReference type="PANTHER" id="PTHR43217">
    <property type="entry name" value="SUCCINATE SEMIALDEHYDE DEHYDROGENASE [NAD(P)+] SAD"/>
    <property type="match status" value="1"/>
</dbReference>
<dbReference type="GO" id="GO:0004030">
    <property type="term" value="F:aldehyde dehydrogenase [NAD(P)+] activity"/>
    <property type="evidence" value="ECO:0007669"/>
    <property type="project" value="InterPro"/>
</dbReference>
<dbReference type="EMBL" id="AZCZ01000009">
    <property type="protein sequence ID" value="KRK37678.1"/>
    <property type="molecule type" value="Genomic_DNA"/>
</dbReference>
<dbReference type="InterPro" id="IPR015590">
    <property type="entry name" value="Aldehyde_DH_dom"/>
</dbReference>
<dbReference type="InterPro" id="IPR047110">
    <property type="entry name" value="GABD/Sad-like"/>
</dbReference>
<dbReference type="InterPro" id="IPR016161">
    <property type="entry name" value="Ald_DH/histidinol_DH"/>
</dbReference>
<dbReference type="eggNOG" id="COG1012">
    <property type="taxonomic scope" value="Bacteria"/>
</dbReference>
<evidence type="ECO:0000313" key="6">
    <source>
        <dbReference type="Proteomes" id="UP000051176"/>
    </source>
</evidence>
<accession>A0A0R1GUL0</accession>
<dbReference type="Pfam" id="PF00171">
    <property type="entry name" value="Aldedh"/>
    <property type="match status" value="1"/>
</dbReference>